<evidence type="ECO:0000313" key="4">
    <source>
        <dbReference type="Proteomes" id="UP000198253"/>
    </source>
</evidence>
<organism evidence="3 4">
    <name type="scientific">Micromonospora echinospora</name>
    <name type="common">Micromonospora purpurea</name>
    <dbReference type="NCBI Taxonomy" id="1877"/>
    <lineage>
        <taxon>Bacteria</taxon>
        <taxon>Bacillati</taxon>
        <taxon>Actinomycetota</taxon>
        <taxon>Actinomycetes</taxon>
        <taxon>Micromonosporales</taxon>
        <taxon>Micromonosporaceae</taxon>
        <taxon>Micromonospora</taxon>
    </lineage>
</organism>
<feature type="domain" description="Sulfotransferase" evidence="2">
    <location>
        <begin position="6"/>
        <end position="295"/>
    </location>
</feature>
<proteinExistence type="predicted"/>
<dbReference type="InterPro" id="IPR027417">
    <property type="entry name" value="P-loop_NTPase"/>
</dbReference>
<feature type="region of interest" description="Disordered" evidence="1">
    <location>
        <begin position="311"/>
        <end position="331"/>
    </location>
</feature>
<dbReference type="Pfam" id="PF00685">
    <property type="entry name" value="Sulfotransfer_1"/>
    <property type="match status" value="1"/>
</dbReference>
<keyword evidence="4" id="KW-1185">Reference proteome</keyword>
<dbReference type="Proteomes" id="UP000198253">
    <property type="component" value="Chromosome I"/>
</dbReference>
<dbReference type="Gene3D" id="3.40.50.300">
    <property type="entry name" value="P-loop containing nucleotide triphosphate hydrolases"/>
    <property type="match status" value="1"/>
</dbReference>
<evidence type="ECO:0000313" key="3">
    <source>
        <dbReference type="EMBL" id="SCF32512.1"/>
    </source>
</evidence>
<dbReference type="OrthoDB" id="9777890at2"/>
<gene>
    <name evidence="3" type="ORF">GA0070618_5267</name>
</gene>
<evidence type="ECO:0000259" key="2">
    <source>
        <dbReference type="Pfam" id="PF00685"/>
    </source>
</evidence>
<dbReference type="InParanoid" id="A0A1C4ZHQ5"/>
<protein>
    <submittedName>
        <fullName evidence="3">Sulfotransferase family protein</fullName>
    </submittedName>
</protein>
<sequence length="331" mass="37364">MDAASPDQAIIISTGRCGSTLLSDLIAEQPDTLSVQEFFVPVGSWIDDRERLSGAEYWSRLSRPNPALSALFRIGFPPPEVRYPENGRWAGNLGELPRILATTLPKISSDPDHLYDTLAELVPGFPAQPVAQHHQMFLELLTSLTNRRRWVERSGGSSHFAPSLLKHFPTAKVVHLTRSWADTAESMRRHSYYQLLELRMDAFRRYGIDPFEVAADHPVPEEMKRYLLDHLTARTLRERGGDIGHYLVLCAFLANEAEQAIADAGPRELLTMTYEDLVEDPLTQLSGLGRFLGFDDWEQWAHRVVGSVETRPRGQDGHRFPLSRSARSRPA</sequence>
<reference evidence="4" key="1">
    <citation type="submission" date="2016-06" db="EMBL/GenBank/DDBJ databases">
        <authorList>
            <person name="Varghese N."/>
            <person name="Submissions Spin"/>
        </authorList>
    </citation>
    <scope>NUCLEOTIDE SEQUENCE [LARGE SCALE GENOMIC DNA]</scope>
    <source>
        <strain evidence="4">DSM 43816</strain>
    </source>
</reference>
<name>A0A1C4ZHQ5_MICEC</name>
<dbReference type="GO" id="GO:0008146">
    <property type="term" value="F:sulfotransferase activity"/>
    <property type="evidence" value="ECO:0007669"/>
    <property type="project" value="InterPro"/>
</dbReference>
<dbReference type="SUPFAM" id="SSF52540">
    <property type="entry name" value="P-loop containing nucleoside triphosphate hydrolases"/>
    <property type="match status" value="1"/>
</dbReference>
<dbReference type="InterPro" id="IPR000863">
    <property type="entry name" value="Sulfotransferase_dom"/>
</dbReference>
<dbReference type="AlphaFoldDB" id="A0A1C4ZHQ5"/>
<keyword evidence="3" id="KW-0808">Transferase</keyword>
<dbReference type="EMBL" id="LT607413">
    <property type="protein sequence ID" value="SCF32512.1"/>
    <property type="molecule type" value="Genomic_DNA"/>
</dbReference>
<accession>A0A1C4ZHQ5</accession>
<dbReference type="RefSeq" id="WP_088983990.1">
    <property type="nucleotide sequence ID" value="NZ_LT607413.1"/>
</dbReference>
<evidence type="ECO:0000256" key="1">
    <source>
        <dbReference type="SAM" id="MobiDB-lite"/>
    </source>
</evidence>